<dbReference type="AlphaFoldDB" id="A0A6G1IQV1"/>
<keyword evidence="1" id="KW-0812">Transmembrane</keyword>
<dbReference type="Proteomes" id="UP000799291">
    <property type="component" value="Unassembled WGS sequence"/>
</dbReference>
<dbReference type="EMBL" id="MU005597">
    <property type="protein sequence ID" value="KAF2680321.1"/>
    <property type="molecule type" value="Genomic_DNA"/>
</dbReference>
<organism evidence="2 3">
    <name type="scientific">Lentithecium fluviatile CBS 122367</name>
    <dbReference type="NCBI Taxonomy" id="1168545"/>
    <lineage>
        <taxon>Eukaryota</taxon>
        <taxon>Fungi</taxon>
        <taxon>Dikarya</taxon>
        <taxon>Ascomycota</taxon>
        <taxon>Pezizomycotina</taxon>
        <taxon>Dothideomycetes</taxon>
        <taxon>Pleosporomycetidae</taxon>
        <taxon>Pleosporales</taxon>
        <taxon>Massarineae</taxon>
        <taxon>Lentitheciaceae</taxon>
        <taxon>Lentithecium</taxon>
    </lineage>
</organism>
<accession>A0A6G1IQV1</accession>
<reference evidence="2" key="1">
    <citation type="journal article" date="2020" name="Stud. Mycol.">
        <title>101 Dothideomycetes genomes: a test case for predicting lifestyles and emergence of pathogens.</title>
        <authorList>
            <person name="Haridas S."/>
            <person name="Albert R."/>
            <person name="Binder M."/>
            <person name="Bloem J."/>
            <person name="Labutti K."/>
            <person name="Salamov A."/>
            <person name="Andreopoulos B."/>
            <person name="Baker S."/>
            <person name="Barry K."/>
            <person name="Bills G."/>
            <person name="Bluhm B."/>
            <person name="Cannon C."/>
            <person name="Castanera R."/>
            <person name="Culley D."/>
            <person name="Daum C."/>
            <person name="Ezra D."/>
            <person name="Gonzalez J."/>
            <person name="Henrissat B."/>
            <person name="Kuo A."/>
            <person name="Liang C."/>
            <person name="Lipzen A."/>
            <person name="Lutzoni F."/>
            <person name="Magnuson J."/>
            <person name="Mondo S."/>
            <person name="Nolan M."/>
            <person name="Ohm R."/>
            <person name="Pangilinan J."/>
            <person name="Park H.-J."/>
            <person name="Ramirez L."/>
            <person name="Alfaro M."/>
            <person name="Sun H."/>
            <person name="Tritt A."/>
            <person name="Yoshinaga Y."/>
            <person name="Zwiers L.-H."/>
            <person name="Turgeon B."/>
            <person name="Goodwin S."/>
            <person name="Spatafora J."/>
            <person name="Crous P."/>
            <person name="Grigoriev I."/>
        </authorList>
    </citation>
    <scope>NUCLEOTIDE SEQUENCE</scope>
    <source>
        <strain evidence="2">CBS 122367</strain>
    </source>
</reference>
<sequence>MDSSDQLCISALHFADWCWFDHSLAGGLWRNFCLLFFLFVGLAGLWAGGLKKSACVVCARRVGCGVLKGACWPRCRANHDGYRLETEFLGPTPHSPGAAVLTSCASRSHSNSLSSTPSAHTIIRNRLADLDSELSAFKLYSSLPISVPTLLDGPRWCRVSMQFKLVVMPVSTCWFSLTALLE</sequence>
<name>A0A6G1IQV1_9PLEO</name>
<evidence type="ECO:0000313" key="2">
    <source>
        <dbReference type="EMBL" id="KAF2680321.1"/>
    </source>
</evidence>
<proteinExistence type="predicted"/>
<protein>
    <submittedName>
        <fullName evidence="2">Uncharacterized protein</fullName>
    </submittedName>
</protein>
<evidence type="ECO:0000256" key="1">
    <source>
        <dbReference type="SAM" id="Phobius"/>
    </source>
</evidence>
<evidence type="ECO:0000313" key="3">
    <source>
        <dbReference type="Proteomes" id="UP000799291"/>
    </source>
</evidence>
<keyword evidence="1" id="KW-1133">Transmembrane helix</keyword>
<feature type="transmembrane region" description="Helical" evidence="1">
    <location>
        <begin position="29"/>
        <end position="50"/>
    </location>
</feature>
<keyword evidence="3" id="KW-1185">Reference proteome</keyword>
<gene>
    <name evidence="2" type="ORF">K458DRAFT_407346</name>
</gene>
<keyword evidence="1" id="KW-0472">Membrane</keyword>